<evidence type="ECO:0000313" key="2">
    <source>
        <dbReference type="EMBL" id="ELT93575.1"/>
    </source>
</evidence>
<name>R7TRB6_CAPTE</name>
<dbReference type="HOGENOM" id="CLU_1143495_0_0_1"/>
<dbReference type="AlphaFoldDB" id="R7TRB6"/>
<reference evidence="2 4" key="2">
    <citation type="journal article" date="2013" name="Nature">
        <title>Insights into bilaterian evolution from three spiralian genomes.</title>
        <authorList>
            <person name="Simakov O."/>
            <person name="Marletaz F."/>
            <person name="Cho S.J."/>
            <person name="Edsinger-Gonzales E."/>
            <person name="Havlak P."/>
            <person name="Hellsten U."/>
            <person name="Kuo D.H."/>
            <person name="Larsson T."/>
            <person name="Lv J."/>
            <person name="Arendt D."/>
            <person name="Savage R."/>
            <person name="Osoegawa K."/>
            <person name="de Jong P."/>
            <person name="Grimwood J."/>
            <person name="Chapman J.A."/>
            <person name="Shapiro H."/>
            <person name="Aerts A."/>
            <person name="Otillar R.P."/>
            <person name="Terry A.Y."/>
            <person name="Boore J.L."/>
            <person name="Grigoriev I.V."/>
            <person name="Lindberg D.R."/>
            <person name="Seaver E.C."/>
            <person name="Weisblat D.A."/>
            <person name="Putnam N.H."/>
            <person name="Rokhsar D.S."/>
        </authorList>
    </citation>
    <scope>NUCLEOTIDE SEQUENCE</scope>
    <source>
        <strain evidence="2 4">I ESC-2004</strain>
    </source>
</reference>
<evidence type="ECO:0000313" key="4">
    <source>
        <dbReference type="Proteomes" id="UP000014760"/>
    </source>
</evidence>
<reference evidence="4" key="1">
    <citation type="submission" date="2012-12" db="EMBL/GenBank/DDBJ databases">
        <authorList>
            <person name="Hellsten U."/>
            <person name="Grimwood J."/>
            <person name="Chapman J.A."/>
            <person name="Shapiro H."/>
            <person name="Aerts A."/>
            <person name="Otillar R.P."/>
            <person name="Terry A.Y."/>
            <person name="Boore J.L."/>
            <person name="Simakov O."/>
            <person name="Marletaz F."/>
            <person name="Cho S.-J."/>
            <person name="Edsinger-Gonzales E."/>
            <person name="Havlak P."/>
            <person name="Kuo D.-H."/>
            <person name="Larsson T."/>
            <person name="Lv J."/>
            <person name="Arendt D."/>
            <person name="Savage R."/>
            <person name="Osoegawa K."/>
            <person name="de Jong P."/>
            <person name="Lindberg D.R."/>
            <person name="Seaver E.C."/>
            <person name="Weisblat D.A."/>
            <person name="Putnam N.H."/>
            <person name="Grigoriev I.V."/>
            <person name="Rokhsar D.S."/>
        </authorList>
    </citation>
    <scope>NUCLEOTIDE SEQUENCE</scope>
    <source>
        <strain evidence="4">I ESC-2004</strain>
    </source>
</reference>
<proteinExistence type="predicted"/>
<sequence>MCQLSTLKRSGEGQIRILHSSLQAIRNVILVGLLENRRNLVSGVSPYFDFRDELVVCDGVVLHGNRVVVPQQQWKPMLQKIHQAHTGINGCLRRAPLLDFRNTPTESLAQIFFGQRTRMVGVPIAQRLLQLQFDTRWTMKSIFSSRETQKTYHDRKCLQLSVLQAGDKLLKHADKEDLFLQQPRWIEPIATTASPEIQTNGSNDDDDSMMMQGDQAKAQQVSVFALATPGDDEMIMIFMMIMI</sequence>
<organism evidence="2">
    <name type="scientific">Capitella teleta</name>
    <name type="common">Polychaete worm</name>
    <dbReference type="NCBI Taxonomy" id="283909"/>
    <lineage>
        <taxon>Eukaryota</taxon>
        <taxon>Metazoa</taxon>
        <taxon>Spiralia</taxon>
        <taxon>Lophotrochozoa</taxon>
        <taxon>Annelida</taxon>
        <taxon>Polychaeta</taxon>
        <taxon>Sedentaria</taxon>
        <taxon>Scolecida</taxon>
        <taxon>Capitellidae</taxon>
        <taxon>Capitella</taxon>
    </lineage>
</organism>
<dbReference type="EMBL" id="KB309694">
    <property type="protein sequence ID" value="ELT93575.1"/>
    <property type="molecule type" value="Genomic_DNA"/>
</dbReference>
<keyword evidence="4" id="KW-1185">Reference proteome</keyword>
<dbReference type="EnsemblMetazoa" id="CapteT211265">
    <property type="protein sequence ID" value="CapteP211265"/>
    <property type="gene ID" value="CapteG211265"/>
</dbReference>
<evidence type="ECO:0000256" key="1">
    <source>
        <dbReference type="SAM" id="MobiDB-lite"/>
    </source>
</evidence>
<evidence type="ECO:0000313" key="3">
    <source>
        <dbReference type="EnsemblMetazoa" id="CapteP211265"/>
    </source>
</evidence>
<protein>
    <submittedName>
        <fullName evidence="2 3">Uncharacterized protein</fullName>
    </submittedName>
</protein>
<feature type="region of interest" description="Disordered" evidence="1">
    <location>
        <begin position="190"/>
        <end position="210"/>
    </location>
</feature>
<dbReference type="EMBL" id="AMQN01002612">
    <property type="status" value="NOT_ANNOTATED_CDS"/>
    <property type="molecule type" value="Genomic_DNA"/>
</dbReference>
<reference evidence="3" key="3">
    <citation type="submission" date="2015-06" db="UniProtKB">
        <authorList>
            <consortium name="EnsemblMetazoa"/>
        </authorList>
    </citation>
    <scope>IDENTIFICATION</scope>
</reference>
<accession>R7TRB6</accession>
<dbReference type="OrthoDB" id="10053647at2759"/>
<gene>
    <name evidence="2" type="ORF">CAPTEDRAFT_211265</name>
</gene>
<dbReference type="Proteomes" id="UP000014760">
    <property type="component" value="Unassembled WGS sequence"/>
</dbReference>